<dbReference type="Proteomes" id="UP000323708">
    <property type="component" value="Unassembled WGS sequence"/>
</dbReference>
<feature type="signal peptide" evidence="1">
    <location>
        <begin position="1"/>
        <end position="21"/>
    </location>
</feature>
<evidence type="ECO:0000259" key="2">
    <source>
        <dbReference type="SMART" id="SM00458"/>
    </source>
</evidence>
<protein>
    <submittedName>
        <fullName evidence="3">RICIN domain-containing protein</fullName>
    </submittedName>
</protein>
<dbReference type="AlphaFoldDB" id="A0A5B0WMZ7"/>
<dbReference type="InterPro" id="IPR035992">
    <property type="entry name" value="Ricin_B-like_lectins"/>
</dbReference>
<dbReference type="EMBL" id="VTUX01000010">
    <property type="protein sequence ID" value="KAA1188440.1"/>
    <property type="molecule type" value="Genomic_DNA"/>
</dbReference>
<evidence type="ECO:0000313" key="4">
    <source>
        <dbReference type="Proteomes" id="UP000323708"/>
    </source>
</evidence>
<keyword evidence="4" id="KW-1185">Reference proteome</keyword>
<feature type="chain" id="PRO_5023035843" evidence="1">
    <location>
        <begin position="22"/>
        <end position="154"/>
    </location>
</feature>
<feature type="domain" description="Ricin B lectin" evidence="2">
    <location>
        <begin position="45"/>
        <end position="154"/>
    </location>
</feature>
<gene>
    <name evidence="3" type="ORF">F0M18_18260</name>
</gene>
<keyword evidence="1" id="KW-0732">Signal</keyword>
<dbReference type="PROSITE" id="PS50231">
    <property type="entry name" value="RICIN_B_LECTIN"/>
    <property type="match status" value="1"/>
</dbReference>
<dbReference type="SUPFAM" id="SSF50370">
    <property type="entry name" value="Ricin B-like lectins"/>
    <property type="match status" value="1"/>
</dbReference>
<accession>A0A5B0WMZ7</accession>
<evidence type="ECO:0000256" key="1">
    <source>
        <dbReference type="SAM" id="SignalP"/>
    </source>
</evidence>
<name>A0A5B0WMZ7_9GAMM</name>
<proteinExistence type="predicted"/>
<dbReference type="RefSeq" id="WP_149612905.1">
    <property type="nucleotide sequence ID" value="NZ_VTUX01000010.1"/>
</dbReference>
<sequence length="154" mass="16358">MMKPQTLTLVMTMAAVSTASAVEFNTDALKTIQQEGHKIAAEAQGGRAFKMGNGFCLDYAGKALVLKKCKKSGSTQTWHFDGQSRLVASDGRCVNNAQLAKCGGGKNQKWTLDQQNRLANANGQCLQPQGNSPKNGAKLSVAKCSGAGHQVWKS</sequence>
<dbReference type="Pfam" id="PF00652">
    <property type="entry name" value="Ricin_B_lectin"/>
    <property type="match status" value="1"/>
</dbReference>
<dbReference type="CDD" id="cd00161">
    <property type="entry name" value="beta-trefoil_Ricin-like"/>
    <property type="match status" value="1"/>
</dbReference>
<evidence type="ECO:0000313" key="3">
    <source>
        <dbReference type="EMBL" id="KAA1188440.1"/>
    </source>
</evidence>
<reference evidence="3 4" key="1">
    <citation type="submission" date="2019-09" db="EMBL/GenBank/DDBJ databases">
        <authorList>
            <person name="Chen X.-Y."/>
        </authorList>
    </citation>
    <scope>NUCLEOTIDE SEQUENCE [LARGE SCALE GENOMIC DNA]</scope>
    <source>
        <strain evidence="3 4">NY5</strain>
    </source>
</reference>
<organism evidence="3 4">
    <name type="scientific">Pseudohalioglobus sediminis</name>
    <dbReference type="NCBI Taxonomy" id="2606449"/>
    <lineage>
        <taxon>Bacteria</taxon>
        <taxon>Pseudomonadati</taxon>
        <taxon>Pseudomonadota</taxon>
        <taxon>Gammaproteobacteria</taxon>
        <taxon>Cellvibrionales</taxon>
        <taxon>Halieaceae</taxon>
        <taxon>Pseudohalioglobus</taxon>
    </lineage>
</organism>
<dbReference type="InterPro" id="IPR000772">
    <property type="entry name" value="Ricin_B_lectin"/>
</dbReference>
<dbReference type="Gene3D" id="2.80.10.50">
    <property type="match status" value="1"/>
</dbReference>
<comment type="caution">
    <text evidence="3">The sequence shown here is derived from an EMBL/GenBank/DDBJ whole genome shotgun (WGS) entry which is preliminary data.</text>
</comment>
<dbReference type="SMART" id="SM00458">
    <property type="entry name" value="RICIN"/>
    <property type="match status" value="1"/>
</dbReference>